<organism evidence="2 3">
    <name type="scientific">Psychromonas aquatilis</name>
    <dbReference type="NCBI Taxonomy" id="2005072"/>
    <lineage>
        <taxon>Bacteria</taxon>
        <taxon>Pseudomonadati</taxon>
        <taxon>Pseudomonadota</taxon>
        <taxon>Gammaproteobacteria</taxon>
        <taxon>Alteromonadales</taxon>
        <taxon>Psychromonadaceae</taxon>
        <taxon>Psychromonas</taxon>
    </lineage>
</organism>
<keyword evidence="1" id="KW-0175">Coiled coil</keyword>
<name>A0ABU9GRM0_9GAMM</name>
<evidence type="ECO:0000313" key="2">
    <source>
        <dbReference type="EMBL" id="MEL0629957.1"/>
    </source>
</evidence>
<reference evidence="2 3" key="1">
    <citation type="submission" date="2024-02" db="EMBL/GenBank/DDBJ databases">
        <title>Bacteria isolated from the canopy kelp, Nereocystis luetkeana.</title>
        <authorList>
            <person name="Pfister C.A."/>
            <person name="Younker I.T."/>
            <person name="Light S.H."/>
        </authorList>
    </citation>
    <scope>NUCLEOTIDE SEQUENCE [LARGE SCALE GENOMIC DNA]</scope>
    <source>
        <strain evidence="2 3">TI.1.05</strain>
    </source>
</reference>
<evidence type="ECO:0000313" key="3">
    <source>
        <dbReference type="Proteomes" id="UP001369082"/>
    </source>
</evidence>
<sequence length="234" mass="26401">MDDFKVFGIPVFDKKYSKTKSGRDGLYELEFNKLTSELISEFENDSKSALSLLKRIASEMPELLNNYSATSPWNMIAIQLDKFGIDGNIFNLYEYEGHQYSIGTYLKVRGNAEKNMELIITSQLVFIALAICAHRLENDLDNALLASEMLFGSGVLMGQATLEGYIMAGMSSTSEATQEKIELKEKRVKTTEKKAKNLRVRFPCISKDAIAEMIFDEVGVSKSTVRDYLKKIKL</sequence>
<proteinExistence type="predicted"/>
<evidence type="ECO:0000256" key="1">
    <source>
        <dbReference type="SAM" id="Coils"/>
    </source>
</evidence>
<dbReference type="RefSeq" id="WP_341598090.1">
    <property type="nucleotide sequence ID" value="NZ_JBAKAZ010000035.1"/>
</dbReference>
<protein>
    <submittedName>
        <fullName evidence="2">Uncharacterized protein</fullName>
    </submittedName>
</protein>
<accession>A0ABU9GRM0</accession>
<dbReference type="Proteomes" id="UP001369082">
    <property type="component" value="Unassembled WGS sequence"/>
</dbReference>
<feature type="coiled-coil region" evidence="1">
    <location>
        <begin position="174"/>
        <end position="201"/>
    </location>
</feature>
<keyword evidence="3" id="KW-1185">Reference proteome</keyword>
<comment type="caution">
    <text evidence="2">The sequence shown here is derived from an EMBL/GenBank/DDBJ whole genome shotgun (WGS) entry which is preliminary data.</text>
</comment>
<dbReference type="EMBL" id="JBAKAZ010000035">
    <property type="protein sequence ID" value="MEL0629957.1"/>
    <property type="molecule type" value="Genomic_DNA"/>
</dbReference>
<gene>
    <name evidence="2" type="ORF">V6256_10105</name>
</gene>